<dbReference type="GO" id="GO:1990281">
    <property type="term" value="C:efflux pump complex"/>
    <property type="evidence" value="ECO:0007669"/>
    <property type="project" value="TreeGrafter"/>
</dbReference>
<keyword evidence="6" id="KW-0175">Coiled coil</keyword>
<evidence type="ECO:0000256" key="4">
    <source>
        <dbReference type="ARBA" id="ARBA00023136"/>
    </source>
</evidence>
<feature type="coiled-coil region" evidence="6">
    <location>
        <begin position="114"/>
        <end position="143"/>
    </location>
</feature>
<protein>
    <submittedName>
        <fullName evidence="7">Outer membrane protein TolC</fullName>
    </submittedName>
</protein>
<evidence type="ECO:0000256" key="6">
    <source>
        <dbReference type="SAM" id="Coils"/>
    </source>
</evidence>
<organism evidence="7 8">
    <name type="scientific">Halanaerobacter jeridensis</name>
    <dbReference type="NCBI Taxonomy" id="706427"/>
    <lineage>
        <taxon>Bacteria</taxon>
        <taxon>Bacillati</taxon>
        <taxon>Bacillota</taxon>
        <taxon>Clostridia</taxon>
        <taxon>Halanaerobiales</taxon>
        <taxon>Halobacteroidaceae</taxon>
        <taxon>Halanaerobacter</taxon>
    </lineage>
</organism>
<dbReference type="GO" id="GO:0015562">
    <property type="term" value="F:efflux transmembrane transporter activity"/>
    <property type="evidence" value="ECO:0007669"/>
    <property type="project" value="InterPro"/>
</dbReference>
<reference evidence="7" key="1">
    <citation type="submission" date="2021-01" db="EMBL/GenBank/DDBJ databases">
        <title>Genomic Encyclopedia of Type Strains, Phase IV (KMG-IV): sequencing the most valuable type-strain genomes for metagenomic binning, comparative biology and taxonomic classification.</title>
        <authorList>
            <person name="Goeker M."/>
        </authorList>
    </citation>
    <scope>NUCLEOTIDE SEQUENCE</scope>
    <source>
        <strain evidence="7">DSM 23230</strain>
    </source>
</reference>
<dbReference type="RefSeq" id="WP_204700528.1">
    <property type="nucleotide sequence ID" value="NZ_JAFBDQ010000003.1"/>
</dbReference>
<dbReference type="EMBL" id="JAFBDQ010000003">
    <property type="protein sequence ID" value="MBM7555802.1"/>
    <property type="molecule type" value="Genomic_DNA"/>
</dbReference>
<dbReference type="SUPFAM" id="SSF56954">
    <property type="entry name" value="Outer membrane efflux proteins (OEP)"/>
    <property type="match status" value="1"/>
</dbReference>
<accession>A0A939BNN6</accession>
<dbReference type="PANTHER" id="PTHR30026">
    <property type="entry name" value="OUTER MEMBRANE PROTEIN TOLC"/>
    <property type="match status" value="1"/>
</dbReference>
<evidence type="ECO:0000313" key="8">
    <source>
        <dbReference type="Proteomes" id="UP000774000"/>
    </source>
</evidence>
<evidence type="ECO:0000256" key="5">
    <source>
        <dbReference type="ARBA" id="ARBA00023237"/>
    </source>
</evidence>
<proteinExistence type="predicted"/>
<name>A0A939BNN6_9FIRM</name>
<feature type="coiled-coil region" evidence="6">
    <location>
        <begin position="193"/>
        <end position="220"/>
    </location>
</feature>
<evidence type="ECO:0000256" key="1">
    <source>
        <dbReference type="ARBA" id="ARBA00004442"/>
    </source>
</evidence>
<evidence type="ECO:0000256" key="3">
    <source>
        <dbReference type="ARBA" id="ARBA00022692"/>
    </source>
</evidence>
<dbReference type="Proteomes" id="UP000774000">
    <property type="component" value="Unassembled WGS sequence"/>
</dbReference>
<dbReference type="Gene3D" id="1.20.1600.10">
    <property type="entry name" value="Outer membrane efflux proteins (OEP)"/>
    <property type="match status" value="1"/>
</dbReference>
<dbReference type="GO" id="GO:0015288">
    <property type="term" value="F:porin activity"/>
    <property type="evidence" value="ECO:0007669"/>
    <property type="project" value="TreeGrafter"/>
</dbReference>
<dbReference type="InterPro" id="IPR051906">
    <property type="entry name" value="TolC-like"/>
</dbReference>
<keyword evidence="5" id="KW-0998">Cell outer membrane</keyword>
<comment type="subcellular location">
    <subcellularLocation>
        <location evidence="1">Cell outer membrane</location>
    </subcellularLocation>
</comment>
<gene>
    <name evidence="7" type="ORF">JOC47_000636</name>
</gene>
<keyword evidence="8" id="KW-1185">Reference proteome</keyword>
<keyword evidence="4" id="KW-0472">Membrane</keyword>
<keyword evidence="3" id="KW-0812">Transmembrane</keyword>
<evidence type="ECO:0000313" key="7">
    <source>
        <dbReference type="EMBL" id="MBM7555802.1"/>
    </source>
</evidence>
<keyword evidence="2" id="KW-1134">Transmembrane beta strand</keyword>
<feature type="coiled-coil region" evidence="6">
    <location>
        <begin position="256"/>
        <end position="295"/>
    </location>
</feature>
<evidence type="ECO:0000256" key="2">
    <source>
        <dbReference type="ARBA" id="ARBA00022452"/>
    </source>
</evidence>
<dbReference type="PANTHER" id="PTHR30026:SF20">
    <property type="entry name" value="OUTER MEMBRANE PROTEIN TOLC"/>
    <property type="match status" value="1"/>
</dbReference>
<dbReference type="AlphaFoldDB" id="A0A939BNN6"/>
<feature type="coiled-coil region" evidence="6">
    <location>
        <begin position="324"/>
        <end position="421"/>
    </location>
</feature>
<dbReference type="GO" id="GO:0009279">
    <property type="term" value="C:cell outer membrane"/>
    <property type="evidence" value="ECO:0007669"/>
    <property type="project" value="UniProtKB-SubCell"/>
</dbReference>
<sequence>MKLTFAEAVQQGLEKNSRIMKQKRKINNLKRRIEEMEAENDWQWEAALEGRTVSDNTRTTAQKNFATLKGEREFNQGLKINPEVSLKEKELWETGLSDESIDFSIELEQPLYPALEAENKKEEQNLQLRLQAERAELQQLKRKLLLDYLADYLELIELKLEEKISSEELELAEKILEMIKEEEKDGYSKRKKVLQAKIDINEAQQDVEEVRNDYQKSLRILKDNLGLENEQQLEVSITKECNLHWLAELEEVLPNLDNSQQLLAQAKANSKELLIQQLERKQLQQEQEELQQEQKPQLDLNANYEGGTDKWQVALNLTHKLFNHKQDELVREELADELAALEAEKTEYIRELQAEIEDLVGEITVNQLQVTEKELRLEESVLDLEESEKEMAADEISALEYQDQQLDLKKAELSLQEEQHQLLLSKYELVKLLGGLKI</sequence>
<comment type="caution">
    <text evidence="7">The sequence shown here is derived from an EMBL/GenBank/DDBJ whole genome shotgun (WGS) entry which is preliminary data.</text>
</comment>